<dbReference type="EMBL" id="KZ678387">
    <property type="protein sequence ID" value="PSR99014.1"/>
    <property type="molecule type" value="Genomic_DNA"/>
</dbReference>
<evidence type="ECO:0000313" key="3">
    <source>
        <dbReference type="EMBL" id="PSR99014.1"/>
    </source>
</evidence>
<dbReference type="AlphaFoldDB" id="A0A2T3AHY6"/>
<keyword evidence="2" id="KW-0472">Membrane</keyword>
<dbReference type="Proteomes" id="UP000241462">
    <property type="component" value="Unassembled WGS sequence"/>
</dbReference>
<evidence type="ECO:0000313" key="4">
    <source>
        <dbReference type="Proteomes" id="UP000241462"/>
    </source>
</evidence>
<feature type="transmembrane region" description="Helical" evidence="2">
    <location>
        <begin position="40"/>
        <end position="61"/>
    </location>
</feature>
<gene>
    <name evidence="3" type="ORF">BD289DRAFT_66558</name>
</gene>
<sequence>MALTIRTLLNDLGGPQVPPSLHQGLEKVIRKWSISPPGTIALTAFIILFVAGLAIMSICFVKMDRHGRRTSTRHLHFLHTEHELEDLSSDNESPQIPRAVFTRSAPPRLPFGLPDLFRASTPPWYQPRLIAPPPPYPTQPFSQTPETADAPQATEPLQVPETVLPRGIQ</sequence>
<accession>A0A2T3AHY6</accession>
<protein>
    <submittedName>
        <fullName evidence="3">Uncharacterized protein</fullName>
    </submittedName>
</protein>
<proteinExistence type="predicted"/>
<keyword evidence="4" id="KW-1185">Reference proteome</keyword>
<keyword evidence="2" id="KW-0812">Transmembrane</keyword>
<organism evidence="3 4">
    <name type="scientific">Coniella lustricola</name>
    <dbReference type="NCBI Taxonomy" id="2025994"/>
    <lineage>
        <taxon>Eukaryota</taxon>
        <taxon>Fungi</taxon>
        <taxon>Dikarya</taxon>
        <taxon>Ascomycota</taxon>
        <taxon>Pezizomycotina</taxon>
        <taxon>Sordariomycetes</taxon>
        <taxon>Sordariomycetidae</taxon>
        <taxon>Diaporthales</taxon>
        <taxon>Schizoparmaceae</taxon>
        <taxon>Coniella</taxon>
    </lineage>
</organism>
<evidence type="ECO:0000256" key="1">
    <source>
        <dbReference type="SAM" id="MobiDB-lite"/>
    </source>
</evidence>
<name>A0A2T3AHY6_9PEZI</name>
<dbReference type="InParanoid" id="A0A2T3AHY6"/>
<evidence type="ECO:0000256" key="2">
    <source>
        <dbReference type="SAM" id="Phobius"/>
    </source>
</evidence>
<reference evidence="3 4" key="1">
    <citation type="journal article" date="2018" name="Mycol. Prog.">
        <title>Coniella lustricola, a new species from submerged detritus.</title>
        <authorList>
            <person name="Raudabaugh D.B."/>
            <person name="Iturriaga T."/>
            <person name="Carver A."/>
            <person name="Mondo S."/>
            <person name="Pangilinan J."/>
            <person name="Lipzen A."/>
            <person name="He G."/>
            <person name="Amirebrahimi M."/>
            <person name="Grigoriev I.V."/>
            <person name="Miller A.N."/>
        </authorList>
    </citation>
    <scope>NUCLEOTIDE SEQUENCE [LARGE SCALE GENOMIC DNA]</scope>
    <source>
        <strain evidence="3 4">B22-T-1</strain>
    </source>
</reference>
<feature type="region of interest" description="Disordered" evidence="1">
    <location>
        <begin position="128"/>
        <end position="169"/>
    </location>
</feature>
<keyword evidence="2" id="KW-1133">Transmembrane helix</keyword>